<dbReference type="Proteomes" id="UP000008143">
    <property type="component" value="Chromosome 2"/>
</dbReference>
<dbReference type="OrthoDB" id="2130750at2759"/>
<dbReference type="AlphaFoldDB" id="A0A803JBI6"/>
<dbReference type="GeneID" id="100496975"/>
<dbReference type="KEGG" id="xtr:100496975"/>
<evidence type="ECO:0000256" key="1">
    <source>
        <dbReference type="SAM" id="Coils"/>
    </source>
</evidence>
<evidence type="ECO:0000313" key="4">
    <source>
        <dbReference type="RefSeq" id="XP_017947314.2"/>
    </source>
</evidence>
<dbReference type="GeneTree" id="ENSGT01140000285882"/>
<feature type="coiled-coil region" evidence="1">
    <location>
        <begin position="96"/>
        <end position="127"/>
    </location>
</feature>
<protein>
    <submittedName>
        <fullName evidence="2">Uncharacterized LOC100496975</fullName>
    </submittedName>
    <submittedName>
        <fullName evidence="4">Uncharacterized protein LOC100496975</fullName>
    </submittedName>
</protein>
<accession>A0A803JBI6</accession>
<keyword evidence="3" id="KW-1185">Reference proteome</keyword>
<evidence type="ECO:0000313" key="5">
    <source>
        <dbReference type="Xenbase" id="XB-GENE-29083443"/>
    </source>
</evidence>
<sequence>MDVTQLLTSVKKSFCKILSICNLAWSPRFWYNTSQQLVLQVTQEITSALSQVEEAGTHKSGNGLSLSKNPQNTESEELRAELRWLQDISISSIRRLQMVEEHLEKLESELSEEKEQCRTRYQELMAEQRIVKEQNSTIKIKDMQRVEHKIEVPTATTTGDMTCMKDVRQAISKEVVLGAHETQPSTDGIRSSERNSSLTACLCRSRPAFTNFGRTSAWTSCKHLRVFVPRSPLDLKIGSRVKVLLPSGRIGTGGVCTMGLVPEKAELQVGVHIEEPENWQCKVVFEGQHSCTGKQDNGISIPFSKILMVWE</sequence>
<dbReference type="Ensembl" id="ENSXETT00000112472">
    <property type="protein sequence ID" value="ENSXETP00000105210"/>
    <property type="gene ID" value="ENSXETG00000045720"/>
</dbReference>
<proteinExistence type="predicted"/>
<reference evidence="2" key="2">
    <citation type="submission" date="2021-03" db="UniProtKB">
        <authorList>
            <consortium name="Ensembl"/>
        </authorList>
    </citation>
    <scope>IDENTIFICATION</scope>
</reference>
<dbReference type="RefSeq" id="XP_017947314.2">
    <property type="nucleotide sequence ID" value="XM_018091825.2"/>
</dbReference>
<dbReference type="OMA" id="WAVFTWA"/>
<gene>
    <name evidence="2 4 5" type="primary">LOC100496975</name>
</gene>
<dbReference type="AGR" id="Xenbase:XB-GENE-29083443"/>
<reference evidence="4" key="3">
    <citation type="submission" date="2025-04" db="UniProtKB">
        <authorList>
            <consortium name="RefSeq"/>
        </authorList>
    </citation>
    <scope>IDENTIFICATION</scope>
    <source>
        <strain evidence="4">Nigerian</strain>
        <tissue evidence="4">Liver and blood</tissue>
    </source>
</reference>
<keyword evidence="1" id="KW-0175">Coiled coil</keyword>
<reference evidence="2" key="1">
    <citation type="journal article" date="2010" name="Science">
        <title>The genome of the Western clawed frog Xenopus tropicalis.</title>
        <authorList>
            <person name="Hellsten U."/>
            <person name="Harland R.M."/>
            <person name="Gilchrist M.J."/>
            <person name="Hendrix D."/>
            <person name="Jurka J."/>
            <person name="Kapitonov V."/>
            <person name="Ovcharenko I."/>
            <person name="Putnam N.H."/>
            <person name="Shu S."/>
            <person name="Taher L."/>
            <person name="Blitz I.L."/>
            <person name="Blumberg B."/>
            <person name="Dichmann D.S."/>
            <person name="Dubchak I."/>
            <person name="Amaya E."/>
            <person name="Detter J.C."/>
            <person name="Fletcher R."/>
            <person name="Gerhard D.S."/>
            <person name="Goodstein D."/>
            <person name="Graves T."/>
            <person name="Grigoriev I.V."/>
            <person name="Grimwood J."/>
            <person name="Kawashima T."/>
            <person name="Lindquist E."/>
            <person name="Lucas S.M."/>
            <person name="Mead P.E."/>
            <person name="Mitros T."/>
            <person name="Ogino H."/>
            <person name="Ohta Y."/>
            <person name="Poliakov A.V."/>
            <person name="Pollet N."/>
            <person name="Robert J."/>
            <person name="Salamov A."/>
            <person name="Sater A.K."/>
            <person name="Schmutz J."/>
            <person name="Terry A."/>
            <person name="Vize P.D."/>
            <person name="Warren W.C."/>
            <person name="Wells D."/>
            <person name="Wills A."/>
            <person name="Wilson R.K."/>
            <person name="Zimmerman L.B."/>
            <person name="Zorn A.M."/>
            <person name="Grainger R."/>
            <person name="Grammer T."/>
            <person name="Khokha M.K."/>
            <person name="Richardson P.M."/>
            <person name="Rokhsar D.S."/>
        </authorList>
    </citation>
    <scope>NUCLEOTIDE SEQUENCE [LARGE SCALE GENOMIC DNA]</scope>
    <source>
        <strain evidence="2">Nigerian</strain>
    </source>
</reference>
<evidence type="ECO:0000313" key="3">
    <source>
        <dbReference type="Proteomes" id="UP000008143"/>
    </source>
</evidence>
<organism evidence="2">
    <name type="scientific">Xenopus tropicalis</name>
    <name type="common">Western clawed frog</name>
    <name type="synonym">Silurana tropicalis</name>
    <dbReference type="NCBI Taxonomy" id="8364"/>
    <lineage>
        <taxon>Eukaryota</taxon>
        <taxon>Metazoa</taxon>
        <taxon>Chordata</taxon>
        <taxon>Craniata</taxon>
        <taxon>Vertebrata</taxon>
        <taxon>Euteleostomi</taxon>
        <taxon>Amphibia</taxon>
        <taxon>Batrachia</taxon>
        <taxon>Anura</taxon>
        <taxon>Pipoidea</taxon>
        <taxon>Pipidae</taxon>
        <taxon>Xenopodinae</taxon>
        <taxon>Xenopus</taxon>
        <taxon>Silurana</taxon>
    </lineage>
</organism>
<evidence type="ECO:0000313" key="2">
    <source>
        <dbReference type="Ensembl" id="ENSXETP00000105210"/>
    </source>
</evidence>
<dbReference type="Xenbase" id="XB-GENE-29083443">
    <property type="gene designation" value="LOC100496975"/>
</dbReference>
<name>A0A803JBI6_XENTR</name>